<accession>A0ABS0IW07</accession>
<dbReference type="EMBL" id="JADSJP010000020">
    <property type="protein sequence ID" value="MBG2880143.1"/>
    <property type="molecule type" value="Genomic_DNA"/>
</dbReference>
<proteinExistence type="predicted"/>
<keyword evidence="2" id="KW-1185">Reference proteome</keyword>
<evidence type="ECO:0000313" key="1">
    <source>
        <dbReference type="EMBL" id="MBG2880143.1"/>
    </source>
</evidence>
<comment type="caution">
    <text evidence="1">The sequence shown here is derived from an EMBL/GenBank/DDBJ whole genome shotgun (WGS) entry which is preliminary data.</text>
</comment>
<organism evidence="1 2">
    <name type="scientific">Proteus alimentorum</name>
    <dbReference type="NCBI Taxonomy" id="1973495"/>
    <lineage>
        <taxon>Bacteria</taxon>
        <taxon>Pseudomonadati</taxon>
        <taxon>Pseudomonadota</taxon>
        <taxon>Gammaproteobacteria</taxon>
        <taxon>Enterobacterales</taxon>
        <taxon>Morganellaceae</taxon>
        <taxon>Proteus</taxon>
    </lineage>
</organism>
<evidence type="ECO:0000313" key="2">
    <source>
        <dbReference type="Proteomes" id="UP000614721"/>
    </source>
</evidence>
<name>A0ABS0IW07_9GAMM</name>
<reference evidence="1 2" key="1">
    <citation type="submission" date="2020-11" db="EMBL/GenBank/DDBJ databases">
        <title>Enhanced detection system for hospital associated transmission using whole genome sequencing surveillance.</title>
        <authorList>
            <person name="Harrison L.H."/>
            <person name="Van Tyne D."/>
            <person name="Marsh J.W."/>
            <person name="Griffith M.P."/>
            <person name="Snyder D.J."/>
            <person name="Cooper V.S."/>
            <person name="Mustapha M."/>
        </authorList>
    </citation>
    <scope>NUCLEOTIDE SEQUENCE [LARGE SCALE GENOMIC DNA]</scope>
    <source>
        <strain evidence="1 2">PR00075</strain>
    </source>
</reference>
<dbReference type="RefSeq" id="WP_196567937.1">
    <property type="nucleotide sequence ID" value="NZ_JADRYY010000021.1"/>
</dbReference>
<protein>
    <submittedName>
        <fullName evidence="1">Uncharacterized protein</fullName>
    </submittedName>
</protein>
<gene>
    <name evidence="1" type="ORF">I4902_12785</name>
</gene>
<dbReference type="Proteomes" id="UP000614721">
    <property type="component" value="Unassembled WGS sequence"/>
</dbReference>
<sequence length="62" mass="6653">MGNNIVTAITNGSAPYLANEVKNQIQGNSVESDIQRTIAHGLLNAGLALAKAKMQQHKPRVR</sequence>